<name>A0ABU2A433_9BURK</name>
<dbReference type="Gene3D" id="3.40.50.1820">
    <property type="entry name" value="alpha/beta hydrolase"/>
    <property type="match status" value="1"/>
</dbReference>
<dbReference type="SUPFAM" id="SSF53474">
    <property type="entry name" value="alpha/beta-Hydrolases"/>
    <property type="match status" value="1"/>
</dbReference>
<dbReference type="GO" id="GO:0050526">
    <property type="term" value="F:poly(3-hydroxybutyrate) depolymerase activity"/>
    <property type="evidence" value="ECO:0007669"/>
    <property type="project" value="UniProtKB-EC"/>
</dbReference>
<dbReference type="InterPro" id="IPR010915">
    <property type="entry name" value="PHB_depoly_PhaZ"/>
</dbReference>
<keyword evidence="2" id="KW-0378">Hydrolase</keyword>
<evidence type="ECO:0000259" key="1">
    <source>
        <dbReference type="Pfam" id="PF06850"/>
    </source>
</evidence>
<dbReference type="PIRSF" id="PIRSF020818">
    <property type="entry name" value="PHB_depoly_PhaZ"/>
    <property type="match status" value="1"/>
</dbReference>
<keyword evidence="3" id="KW-1185">Reference proteome</keyword>
<gene>
    <name evidence="2" type="ORF">J2X21_001072</name>
</gene>
<dbReference type="PANTHER" id="PTHR36837">
    <property type="entry name" value="POLY(3-HYDROXYALKANOATE) POLYMERASE SUBUNIT PHAC"/>
    <property type="match status" value="1"/>
</dbReference>
<feature type="domain" description="PHB de-polymerase C-terminal" evidence="1">
    <location>
        <begin position="203"/>
        <end position="402"/>
    </location>
</feature>
<dbReference type="NCBIfam" id="TIGR01849">
    <property type="entry name" value="PHB_depoly_PhaZ"/>
    <property type="match status" value="1"/>
</dbReference>
<reference evidence="2 3" key="1">
    <citation type="submission" date="2023-07" db="EMBL/GenBank/DDBJ databases">
        <title>Sorghum-associated microbial communities from plants grown in Nebraska, USA.</title>
        <authorList>
            <person name="Schachtman D."/>
        </authorList>
    </citation>
    <scope>NUCLEOTIDE SEQUENCE [LARGE SCALE GENOMIC DNA]</scope>
    <source>
        <strain evidence="2 3">BE316</strain>
    </source>
</reference>
<organism evidence="2 3">
    <name type="scientific">Roseateles asaccharophilus</name>
    <dbReference type="NCBI Taxonomy" id="582607"/>
    <lineage>
        <taxon>Bacteria</taxon>
        <taxon>Pseudomonadati</taxon>
        <taxon>Pseudomonadota</taxon>
        <taxon>Betaproteobacteria</taxon>
        <taxon>Burkholderiales</taxon>
        <taxon>Sphaerotilaceae</taxon>
        <taxon>Roseateles</taxon>
    </lineage>
</organism>
<dbReference type="Proteomes" id="UP001180825">
    <property type="component" value="Unassembled WGS sequence"/>
</dbReference>
<dbReference type="InterPro" id="IPR009656">
    <property type="entry name" value="PHB_depo_C"/>
</dbReference>
<comment type="caution">
    <text evidence="2">The sequence shown here is derived from an EMBL/GenBank/DDBJ whole genome shotgun (WGS) entry which is preliminary data.</text>
</comment>
<dbReference type="Pfam" id="PF06850">
    <property type="entry name" value="PHB_depo_C"/>
    <property type="match status" value="1"/>
</dbReference>
<dbReference type="PANTHER" id="PTHR36837:SF4">
    <property type="entry name" value="BLR0908 PROTEIN"/>
    <property type="match status" value="1"/>
</dbReference>
<protein>
    <submittedName>
        <fullName evidence="2">Poly(3-hydroxybutyrate) depolymerase</fullName>
        <ecNumber evidence="2">3.1.1.75</ecNumber>
    </submittedName>
</protein>
<dbReference type="InterPro" id="IPR051321">
    <property type="entry name" value="PHA/PHB_synthase"/>
</dbReference>
<dbReference type="EC" id="3.1.1.75" evidence="2"/>
<dbReference type="InterPro" id="IPR029058">
    <property type="entry name" value="AB_hydrolase_fold"/>
</dbReference>
<evidence type="ECO:0000313" key="2">
    <source>
        <dbReference type="EMBL" id="MDR7331946.1"/>
    </source>
</evidence>
<proteinExistence type="predicted"/>
<evidence type="ECO:0000313" key="3">
    <source>
        <dbReference type="Proteomes" id="UP001180825"/>
    </source>
</evidence>
<sequence length="405" mass="45722">MYATYQTHRDLMWPLHAAASLGLPLLQDPALATQPWLPAKQLSAAWQVFQLARITHRRPPWRIAEVTGSGGERWPVTEEVAARTPFANLLRFRREGAPPAPRVLVVAPMSGHFATLLRDTVRTLLQDHDVYITDWHNVRDVPLAAGRFGLDEYTQHLMDFLAAIGPEAHLVAVCQPCVSALAATALMAEDGHPATPASLTLMAGPIDCRISPTEVNRLATSKPIEWFRQNLISHVTWRHKGAGRRVYPGFVQLSAFMSMNKERHANAFKDFYKHLVADQLDKAETTRQFYEEYLAVADLSADFYLETVERVFQTFDLPRGELMFKGRKVNPAAIRRTALLTIEGERDDICSVGQTLAAQDLASSLKLYMRTHYIQPNVGHYGVFSGRRWQHQVYPLVRHVIQVSQ</sequence>
<accession>A0ABU2A433</accession>
<dbReference type="RefSeq" id="WP_310325838.1">
    <property type="nucleotide sequence ID" value="NZ_JAVDXV010000002.1"/>
</dbReference>
<dbReference type="EMBL" id="JAVDXV010000002">
    <property type="protein sequence ID" value="MDR7331946.1"/>
    <property type="molecule type" value="Genomic_DNA"/>
</dbReference>